<comment type="caution">
    <text evidence="1">The sequence shown here is derived from an EMBL/GenBank/DDBJ whole genome shotgun (WGS) entry which is preliminary data.</text>
</comment>
<dbReference type="AlphaFoldDB" id="A0AAD8JZC1"/>
<evidence type="ECO:0008006" key="3">
    <source>
        <dbReference type="Google" id="ProtNLM"/>
    </source>
</evidence>
<protein>
    <recommendedName>
        <fullName evidence="3">Chromo domain-containing protein</fullName>
    </recommendedName>
</protein>
<accession>A0AAD8JZC1</accession>
<proteinExistence type="predicted"/>
<sequence length="135" mass="15476">MLKPVRGQLPSTSATPLPITRDWELDLTPHQVLAHRWVPTPHAPTLELLVSWDDRPTEEATWEDYDLLVGQFPDFRLEDKSFYREGSIDAYPTPLKVYSRRKKGADGSGSNKKSMELLQLIFGYGFDPFNVREGE</sequence>
<dbReference type="Proteomes" id="UP001229421">
    <property type="component" value="Unassembled WGS sequence"/>
</dbReference>
<evidence type="ECO:0000313" key="1">
    <source>
        <dbReference type="EMBL" id="KAK1412798.1"/>
    </source>
</evidence>
<gene>
    <name evidence="1" type="ORF">QVD17_34311</name>
</gene>
<reference evidence="1" key="1">
    <citation type="journal article" date="2023" name="bioRxiv">
        <title>Improved chromosome-level genome assembly for marigold (Tagetes erecta).</title>
        <authorList>
            <person name="Jiang F."/>
            <person name="Yuan L."/>
            <person name="Wang S."/>
            <person name="Wang H."/>
            <person name="Xu D."/>
            <person name="Wang A."/>
            <person name="Fan W."/>
        </authorList>
    </citation>
    <scope>NUCLEOTIDE SEQUENCE</scope>
    <source>
        <strain evidence="1">WSJ</strain>
        <tissue evidence="1">Leaf</tissue>
    </source>
</reference>
<evidence type="ECO:0000313" key="2">
    <source>
        <dbReference type="Proteomes" id="UP001229421"/>
    </source>
</evidence>
<dbReference type="EMBL" id="JAUHHV010000009">
    <property type="protein sequence ID" value="KAK1412798.1"/>
    <property type="molecule type" value="Genomic_DNA"/>
</dbReference>
<organism evidence="1 2">
    <name type="scientific">Tagetes erecta</name>
    <name type="common">African marigold</name>
    <dbReference type="NCBI Taxonomy" id="13708"/>
    <lineage>
        <taxon>Eukaryota</taxon>
        <taxon>Viridiplantae</taxon>
        <taxon>Streptophyta</taxon>
        <taxon>Embryophyta</taxon>
        <taxon>Tracheophyta</taxon>
        <taxon>Spermatophyta</taxon>
        <taxon>Magnoliopsida</taxon>
        <taxon>eudicotyledons</taxon>
        <taxon>Gunneridae</taxon>
        <taxon>Pentapetalae</taxon>
        <taxon>asterids</taxon>
        <taxon>campanulids</taxon>
        <taxon>Asterales</taxon>
        <taxon>Asteraceae</taxon>
        <taxon>Asteroideae</taxon>
        <taxon>Heliantheae alliance</taxon>
        <taxon>Tageteae</taxon>
        <taxon>Tagetes</taxon>
    </lineage>
</organism>
<dbReference type="SUPFAM" id="SSF54160">
    <property type="entry name" value="Chromo domain-like"/>
    <property type="match status" value="1"/>
</dbReference>
<dbReference type="InterPro" id="IPR016197">
    <property type="entry name" value="Chromo-like_dom_sf"/>
</dbReference>
<name>A0AAD8JZC1_TARER</name>
<keyword evidence="2" id="KW-1185">Reference proteome</keyword>